<dbReference type="Gene3D" id="3.40.30.10">
    <property type="entry name" value="Glutaredoxin"/>
    <property type="match status" value="1"/>
</dbReference>
<proteinExistence type="predicted"/>
<dbReference type="OMA" id="NDHESSC"/>
<dbReference type="Proteomes" id="UP000188268">
    <property type="component" value="Unassembled WGS sequence"/>
</dbReference>
<dbReference type="STRING" id="210143.A0A1R3H1A3"/>
<dbReference type="EMBL" id="AWWV01012841">
    <property type="protein sequence ID" value="OMO64122.1"/>
    <property type="molecule type" value="Genomic_DNA"/>
</dbReference>
<dbReference type="CDD" id="cd02980">
    <property type="entry name" value="TRX_Fd_family"/>
    <property type="match status" value="1"/>
</dbReference>
<keyword evidence="2" id="KW-1185">Reference proteome</keyword>
<dbReference type="AlphaFoldDB" id="A0A1R3H1A3"/>
<dbReference type="Gramene" id="OMO64122">
    <property type="protein sequence ID" value="OMO64122"/>
    <property type="gene ID" value="CCACVL1_22030"/>
</dbReference>
<reference evidence="1 2" key="1">
    <citation type="submission" date="2013-09" db="EMBL/GenBank/DDBJ databases">
        <title>Corchorus capsularis genome sequencing.</title>
        <authorList>
            <person name="Alam M."/>
            <person name="Haque M.S."/>
            <person name="Islam M.S."/>
            <person name="Emdad E.M."/>
            <person name="Islam M.M."/>
            <person name="Ahmed B."/>
            <person name="Halim A."/>
            <person name="Hossen Q.M.M."/>
            <person name="Hossain M.Z."/>
            <person name="Ahmed R."/>
            <person name="Khan M.M."/>
            <person name="Islam R."/>
            <person name="Rashid M.M."/>
            <person name="Khan S.A."/>
            <person name="Rahman M.S."/>
            <person name="Alam M."/>
        </authorList>
    </citation>
    <scope>NUCLEOTIDE SEQUENCE [LARGE SCALE GENOMIC DNA]</scope>
    <source>
        <strain evidence="2">cv. CVL-1</strain>
        <tissue evidence="1">Whole seedling</tissue>
    </source>
</reference>
<name>A0A1R3H1A3_COCAP</name>
<dbReference type="InterPro" id="IPR036249">
    <property type="entry name" value="Thioredoxin-like_sf"/>
</dbReference>
<evidence type="ECO:0000313" key="1">
    <source>
        <dbReference type="EMBL" id="OMO64122.1"/>
    </source>
</evidence>
<accession>A0A1R3H1A3</accession>
<dbReference type="SUPFAM" id="SSF52833">
    <property type="entry name" value="Thioredoxin-like"/>
    <property type="match status" value="1"/>
</dbReference>
<organism evidence="1 2">
    <name type="scientific">Corchorus capsularis</name>
    <name type="common">Jute</name>
    <dbReference type="NCBI Taxonomy" id="210143"/>
    <lineage>
        <taxon>Eukaryota</taxon>
        <taxon>Viridiplantae</taxon>
        <taxon>Streptophyta</taxon>
        <taxon>Embryophyta</taxon>
        <taxon>Tracheophyta</taxon>
        <taxon>Spermatophyta</taxon>
        <taxon>Magnoliopsida</taxon>
        <taxon>eudicotyledons</taxon>
        <taxon>Gunneridae</taxon>
        <taxon>Pentapetalae</taxon>
        <taxon>rosids</taxon>
        <taxon>malvids</taxon>
        <taxon>Malvales</taxon>
        <taxon>Malvaceae</taxon>
        <taxon>Grewioideae</taxon>
        <taxon>Apeibeae</taxon>
        <taxon>Corchorus</taxon>
    </lineage>
</organism>
<protein>
    <submittedName>
        <fullName evidence="1">Thioredoxin-like protein</fullName>
    </submittedName>
</protein>
<gene>
    <name evidence="1" type="ORF">CCACVL1_22030</name>
</gene>
<dbReference type="OrthoDB" id="913780at2759"/>
<comment type="caution">
    <text evidence="1">The sequence shown here is derived from an EMBL/GenBank/DDBJ whole genome shotgun (WGS) entry which is preliminary data.</text>
</comment>
<sequence length="318" mass="34254">MEASGIVYRTVPRLPATRVDFGGRLSRELNLGVVDSKVSVRSRNSCGRLSCQFSDSGHVQYYVSPRAGAAGTKKKEKEKSSQMKAVKKKLKFIEKLSKDLSMLPQMATGGDIRIGLVAEVKQEASHVLLRTNALKSSPALKRPEEEDIEAPRSVTEAATLANSVTEQVNKKLQGPEEMGAILANSLMEHLESSPQIQVRVPSSSECCSSSNGFRINDESKKIEICMGGKCKKLGAAALLEEFERKVGAEATVVSCKCMGKCRSAPNVRVKNSASGMEALRSNVGINPTCTGVGLQDVDLIVANLLGQDVADEWLMLSP</sequence>
<evidence type="ECO:0000313" key="2">
    <source>
        <dbReference type="Proteomes" id="UP000188268"/>
    </source>
</evidence>